<comment type="caution">
    <text evidence="2">The sequence shown here is derived from an EMBL/GenBank/DDBJ whole genome shotgun (WGS) entry which is preliminary data.</text>
</comment>
<feature type="region of interest" description="Disordered" evidence="1">
    <location>
        <begin position="141"/>
        <end position="174"/>
    </location>
</feature>
<feature type="compositionally biased region" description="Basic and acidic residues" evidence="1">
    <location>
        <begin position="606"/>
        <end position="621"/>
    </location>
</feature>
<feature type="compositionally biased region" description="Low complexity" evidence="1">
    <location>
        <begin position="11"/>
        <end position="41"/>
    </location>
</feature>
<dbReference type="OrthoDB" id="2160578at2759"/>
<protein>
    <submittedName>
        <fullName evidence="2">Uncharacterized protein</fullName>
    </submittedName>
</protein>
<proteinExistence type="predicted"/>
<evidence type="ECO:0000313" key="3">
    <source>
        <dbReference type="Proteomes" id="UP000320333"/>
    </source>
</evidence>
<feature type="compositionally biased region" description="Polar residues" evidence="1">
    <location>
        <begin position="366"/>
        <end position="377"/>
    </location>
</feature>
<dbReference type="Proteomes" id="UP000320333">
    <property type="component" value="Unassembled WGS sequence"/>
</dbReference>
<feature type="region of interest" description="Disordered" evidence="1">
    <location>
        <begin position="315"/>
        <end position="459"/>
    </location>
</feature>
<feature type="compositionally biased region" description="Basic and acidic residues" evidence="1">
    <location>
        <begin position="545"/>
        <end position="567"/>
    </location>
</feature>
<evidence type="ECO:0000313" key="2">
    <source>
        <dbReference type="EMBL" id="TPX67443.1"/>
    </source>
</evidence>
<dbReference type="EMBL" id="QEAP01000398">
    <property type="protein sequence ID" value="TPX67443.1"/>
    <property type="molecule type" value="Genomic_DNA"/>
</dbReference>
<reference evidence="2 3" key="1">
    <citation type="journal article" date="2019" name="Sci. Rep.">
        <title>Comparative genomics of chytrid fungi reveal insights into the obligate biotrophic and pathogenic lifestyle of Synchytrium endobioticum.</title>
        <authorList>
            <person name="van de Vossenberg B.T.L.H."/>
            <person name="Warris S."/>
            <person name="Nguyen H.D.T."/>
            <person name="van Gent-Pelzer M.P.E."/>
            <person name="Joly D.L."/>
            <person name="van de Geest H.C."/>
            <person name="Bonants P.J.M."/>
            <person name="Smith D.S."/>
            <person name="Levesque C.A."/>
            <person name="van der Lee T.A.J."/>
        </authorList>
    </citation>
    <scope>NUCLEOTIDE SEQUENCE [LARGE SCALE GENOMIC DNA]</scope>
    <source>
        <strain evidence="2 3">CBS 675.73</strain>
    </source>
</reference>
<accession>A0A507ETM5</accession>
<gene>
    <name evidence="2" type="ORF">CcCBS67573_g07507</name>
</gene>
<feature type="compositionally biased region" description="Pro residues" evidence="1">
    <location>
        <begin position="326"/>
        <end position="338"/>
    </location>
</feature>
<feature type="compositionally biased region" description="Gly residues" evidence="1">
    <location>
        <begin position="624"/>
        <end position="649"/>
    </location>
</feature>
<feature type="compositionally biased region" description="Polar residues" evidence="1">
    <location>
        <begin position="147"/>
        <end position="172"/>
    </location>
</feature>
<feature type="compositionally biased region" description="Polar residues" evidence="1">
    <location>
        <begin position="385"/>
        <end position="423"/>
    </location>
</feature>
<feature type="region of interest" description="Disordered" evidence="1">
    <location>
        <begin position="1"/>
        <end position="67"/>
    </location>
</feature>
<feature type="compositionally biased region" description="Polar residues" evidence="1">
    <location>
        <begin position="568"/>
        <end position="578"/>
    </location>
</feature>
<feature type="compositionally biased region" description="Gly residues" evidence="1">
    <location>
        <begin position="658"/>
        <end position="672"/>
    </location>
</feature>
<evidence type="ECO:0000256" key="1">
    <source>
        <dbReference type="SAM" id="MobiDB-lite"/>
    </source>
</evidence>
<feature type="region of interest" description="Disordered" evidence="1">
    <location>
        <begin position="545"/>
        <end position="688"/>
    </location>
</feature>
<feature type="compositionally biased region" description="Low complexity" evidence="1">
    <location>
        <begin position="339"/>
        <end position="354"/>
    </location>
</feature>
<dbReference type="AlphaFoldDB" id="A0A507ETM5"/>
<name>A0A507ETM5_9FUNG</name>
<sequence length="688" mass="72814">MDTAQEKDKATSVAPTNPATASSTTGSNVPSSQNIQSQSSPTPFYSNNTNNISSMNGANSGPPQQGAVHVPAANWVYPNQHSMHSQNQFYSHHQQIQHQQHQQQMHHQQYQYNHANNQMHYPVNYNNGNFPFAATTAATPSARRTSYNSPNASNNNGKSFNRFSAPPTSHHTPLQHHPMPIHEDPQNMPSIQPTVTVLPGLPVPPHFAHIAADMASSAVPPQLSAAAAGVSLMTPDMTWSRVDLPAFVWFELFIRAGAVLSAAAVAANSPMEGQGAGHAGGAFFGWQGPVGVVAPDVMWEALRASLERCVPFQQAAQPPMSTSAPAPQPHPVPQPQPPADKASPLSSKAASAAATNWGNAGKEAVPTNTTSPLSNAPSAAVAGKSTASIKQSNSSRPVSSMSTHSDLHNAQQPASRKLSNAQSHSKHRPGDKPGQPDRIPSPSHAAKQGSSPGASPLPLQALDALDQPIPQLAHLPQEFLKAAQDLFGVRGFCFHVQKPFGKTVYLAQRGDPPRIPHEEVEALFEQYKLELGVIKFDEAVRSATARNKEAKENRSGKDWREKKEQKETPPTSSGTTHPAESRERQDVRVSGNVERVDNQPHQNLPRGDRDSQRSERGEHRGGKVGRGGRGGGRGQGRGGHAGERGGFGGDRGDRGGERGGFGAGRGGGGGKPGVAAPGSAPSPAPPSS</sequence>
<keyword evidence="3" id="KW-1185">Reference proteome</keyword>
<feature type="compositionally biased region" description="Polar residues" evidence="1">
    <location>
        <begin position="42"/>
        <end position="63"/>
    </location>
</feature>
<organism evidence="2 3">
    <name type="scientific">Chytriomyces confervae</name>
    <dbReference type="NCBI Taxonomy" id="246404"/>
    <lineage>
        <taxon>Eukaryota</taxon>
        <taxon>Fungi</taxon>
        <taxon>Fungi incertae sedis</taxon>
        <taxon>Chytridiomycota</taxon>
        <taxon>Chytridiomycota incertae sedis</taxon>
        <taxon>Chytridiomycetes</taxon>
        <taxon>Chytridiales</taxon>
        <taxon>Chytriomycetaceae</taxon>
        <taxon>Chytriomyces</taxon>
    </lineage>
</organism>
<feature type="compositionally biased region" description="Basic and acidic residues" evidence="1">
    <location>
        <begin position="1"/>
        <end position="10"/>
    </location>
</feature>